<dbReference type="PROSITE" id="PS50088">
    <property type="entry name" value="ANK_REPEAT"/>
    <property type="match status" value="1"/>
</dbReference>
<comment type="caution">
    <text evidence="7">The sequence shown here is derived from an EMBL/GenBank/DDBJ whole genome shotgun (WGS) entry which is preliminary data.</text>
</comment>
<feature type="compositionally biased region" description="Low complexity" evidence="5">
    <location>
        <begin position="575"/>
        <end position="612"/>
    </location>
</feature>
<feature type="non-terminal residue" evidence="7">
    <location>
        <position position="984"/>
    </location>
</feature>
<sequence length="984" mass="106424">QGKSPCIQAALDCGVDAKLRNGAGEPLLLVAARAGALESVELLLGSKAAVDERASGGTCQGWTALHAAAANGHKGVCQALLKQGQADVILKTPDGQLARQLAAAAGHKALAEVQACRGLGACEVRGVAVRPRDGAPSRWRALHDGDEGGDGRVSLCRVPRLAVGALVLPGWCPVRWCAVAGSHWVPCATSAGTTVGASAPLREFSEEVQRARAAAEVPGLLEARTYLDLQNFDIGRFAEKQRRDAPGSLQLMYMFYSRIYDKLVGKQKGVDVPLFAALSLTEPLLGFHAILDWARDFKVTPSRVGRRELERIFVTVHGGPQPPLERFSSKINYLQFLQLVALCGDAGEPMDRSVLDGSRVRAEHTRLEKVKAIVRFLCLSSAKKVKMALHNAYRDVHFWRLSDGCDFEREARVAEVRARPQWTVEPLPPGRQLDPDADAGALKHLQQFTWLPGKHTWEEFDGPILDMGTSELGGAAKRFRLVVTNRGLQLAHLELDVQDGGPLRLPLRDVKLSPGQSADLMVDFAPLMCGEWAGTIIARAGWLNGDASEVRVPTYIARTCASRRPRAATRPGAYPPARLGPSARAARAASASTPPAPRGSRCARPPSARGRAAPPPASPRRRPATPTGPRCRRGSARPARWRCRTAPARPRRPTPRRCMDCPRRAGRARPPWTACSSRRRPPPCAAPGLAPPAACGLRGGGEGGCRPLWACRTGSPSRSSREGCSWGTGCCRTLPSGSSGRAAGGPGDLPCRTSPARLSSSSSSASTCAPRAEARSPQPEPEGTASTPARLARRSSTSEASEPMPTPRVRIHTDGDSRRDSGRRSSGGSSAPPGERRRPSTARATLRLQAKKKKSSFAEFLDRRAQQQRLEDLQRLQEVVAEPEQAPIVIVKNTTKAQKMVVRDLEEVRRIFNTFDADQSGAIEPAEFLPLLSRLMRQPQSEMDKAVVWQCWEGMDEDGSGQITFDEFEKWYCDTFGCSPTDHT</sequence>
<dbReference type="InterPro" id="IPR036770">
    <property type="entry name" value="Ankyrin_rpt-contain_sf"/>
</dbReference>
<dbReference type="PROSITE" id="PS00018">
    <property type="entry name" value="EF_HAND_1"/>
    <property type="match status" value="2"/>
</dbReference>
<dbReference type="InterPro" id="IPR002048">
    <property type="entry name" value="EF_hand_dom"/>
</dbReference>
<dbReference type="Pfam" id="PF12796">
    <property type="entry name" value="Ank_2"/>
    <property type="match status" value="1"/>
</dbReference>
<reference evidence="7" key="1">
    <citation type="submission" date="2023-10" db="EMBL/GenBank/DDBJ databases">
        <authorList>
            <person name="Chen Y."/>
            <person name="Shah S."/>
            <person name="Dougan E. K."/>
            <person name="Thang M."/>
            <person name="Chan C."/>
        </authorList>
    </citation>
    <scope>NUCLEOTIDE SEQUENCE [LARGE SCALE GENOMIC DNA]</scope>
</reference>
<keyword evidence="3 4" id="KW-0040">ANK repeat</keyword>
<dbReference type="EMBL" id="CAUYUJ010019280">
    <property type="protein sequence ID" value="CAK0889902.1"/>
    <property type="molecule type" value="Genomic_DNA"/>
</dbReference>
<dbReference type="Gene3D" id="1.10.238.10">
    <property type="entry name" value="EF-hand"/>
    <property type="match status" value="1"/>
</dbReference>
<dbReference type="InterPro" id="IPR018247">
    <property type="entry name" value="EF_Hand_1_Ca_BS"/>
</dbReference>
<evidence type="ECO:0000259" key="6">
    <source>
        <dbReference type="PROSITE" id="PS50222"/>
    </source>
</evidence>
<organism evidence="7 8">
    <name type="scientific">Prorocentrum cordatum</name>
    <dbReference type="NCBI Taxonomy" id="2364126"/>
    <lineage>
        <taxon>Eukaryota</taxon>
        <taxon>Sar</taxon>
        <taxon>Alveolata</taxon>
        <taxon>Dinophyceae</taxon>
        <taxon>Prorocentrales</taxon>
        <taxon>Prorocentraceae</taxon>
        <taxon>Prorocentrum</taxon>
    </lineage>
</organism>
<feature type="compositionally biased region" description="Basic residues" evidence="5">
    <location>
        <begin position="630"/>
        <end position="655"/>
    </location>
</feature>
<feature type="domain" description="EF-hand" evidence="6">
    <location>
        <begin position="903"/>
        <end position="938"/>
    </location>
</feature>
<dbReference type="Gene3D" id="1.25.40.20">
    <property type="entry name" value="Ankyrin repeat-containing domain"/>
    <property type="match status" value="1"/>
</dbReference>
<proteinExistence type="predicted"/>
<dbReference type="InterPro" id="IPR002110">
    <property type="entry name" value="Ankyrin_rpt"/>
</dbReference>
<dbReference type="SMART" id="SM00054">
    <property type="entry name" value="EFh"/>
    <property type="match status" value="2"/>
</dbReference>
<dbReference type="SMART" id="SM00248">
    <property type="entry name" value="ANK"/>
    <property type="match status" value="2"/>
</dbReference>
<feature type="compositionally biased region" description="Low complexity" evidence="5">
    <location>
        <begin position="751"/>
        <end position="771"/>
    </location>
</feature>
<feature type="repeat" description="ANK" evidence="4">
    <location>
        <begin position="60"/>
        <end position="84"/>
    </location>
</feature>
<gene>
    <name evidence="7" type="ORF">PCOR1329_LOCUS70288</name>
</gene>
<feature type="compositionally biased region" description="Basic and acidic residues" evidence="5">
    <location>
        <begin position="811"/>
        <end position="823"/>
    </location>
</feature>
<feature type="region of interest" description="Disordered" evidence="5">
    <location>
        <begin position="562"/>
        <end position="663"/>
    </location>
</feature>
<dbReference type="SUPFAM" id="SSF48403">
    <property type="entry name" value="Ankyrin repeat"/>
    <property type="match status" value="1"/>
</dbReference>
<dbReference type="InterPro" id="IPR011992">
    <property type="entry name" value="EF-hand-dom_pair"/>
</dbReference>
<evidence type="ECO:0000313" key="7">
    <source>
        <dbReference type="EMBL" id="CAK0889902.1"/>
    </source>
</evidence>
<feature type="region of interest" description="Disordered" evidence="5">
    <location>
        <begin position="738"/>
        <end position="843"/>
    </location>
</feature>
<evidence type="ECO:0000256" key="2">
    <source>
        <dbReference type="ARBA" id="ARBA00022837"/>
    </source>
</evidence>
<protein>
    <recommendedName>
        <fullName evidence="6">EF-hand domain-containing protein</fullName>
    </recommendedName>
</protein>
<feature type="non-terminal residue" evidence="7">
    <location>
        <position position="1"/>
    </location>
</feature>
<keyword evidence="1" id="KW-0677">Repeat</keyword>
<accession>A0ABN9WWC2</accession>
<dbReference type="SUPFAM" id="SSF47473">
    <property type="entry name" value="EF-hand"/>
    <property type="match status" value="1"/>
</dbReference>
<dbReference type="Proteomes" id="UP001189429">
    <property type="component" value="Unassembled WGS sequence"/>
</dbReference>
<evidence type="ECO:0000256" key="3">
    <source>
        <dbReference type="ARBA" id="ARBA00023043"/>
    </source>
</evidence>
<keyword evidence="2" id="KW-0106">Calcium</keyword>
<dbReference type="Pfam" id="PF13499">
    <property type="entry name" value="EF-hand_7"/>
    <property type="match status" value="1"/>
</dbReference>
<feature type="domain" description="EF-hand" evidence="6">
    <location>
        <begin position="943"/>
        <end position="978"/>
    </location>
</feature>
<feature type="compositionally biased region" description="Low complexity" evidence="5">
    <location>
        <begin position="824"/>
        <end position="833"/>
    </location>
</feature>
<evidence type="ECO:0000256" key="1">
    <source>
        <dbReference type="ARBA" id="ARBA00022737"/>
    </source>
</evidence>
<keyword evidence="8" id="KW-1185">Reference proteome</keyword>
<dbReference type="PROSITE" id="PS50297">
    <property type="entry name" value="ANK_REP_REGION"/>
    <property type="match status" value="1"/>
</dbReference>
<evidence type="ECO:0000256" key="4">
    <source>
        <dbReference type="PROSITE-ProRule" id="PRU00023"/>
    </source>
</evidence>
<evidence type="ECO:0000313" key="8">
    <source>
        <dbReference type="Proteomes" id="UP001189429"/>
    </source>
</evidence>
<evidence type="ECO:0000256" key="5">
    <source>
        <dbReference type="SAM" id="MobiDB-lite"/>
    </source>
</evidence>
<dbReference type="PANTHER" id="PTHR24173:SF74">
    <property type="entry name" value="ANKYRIN REPEAT DOMAIN-CONTAINING PROTEIN 16"/>
    <property type="match status" value="1"/>
</dbReference>
<name>A0ABN9WWC2_9DINO</name>
<dbReference type="CDD" id="cd00051">
    <property type="entry name" value="EFh"/>
    <property type="match status" value="1"/>
</dbReference>
<dbReference type="PANTHER" id="PTHR24173">
    <property type="entry name" value="ANKYRIN REPEAT CONTAINING"/>
    <property type="match status" value="1"/>
</dbReference>
<dbReference type="PROSITE" id="PS50222">
    <property type="entry name" value="EF_HAND_2"/>
    <property type="match status" value="2"/>
</dbReference>